<protein>
    <recommendedName>
        <fullName evidence="3">tRNA (32-2'-O)-methyltransferase regulator THADA</fullName>
    </recommendedName>
</protein>
<dbReference type="InterPro" id="IPR019442">
    <property type="entry name" value="THADA/TRM732_DUF2428"/>
</dbReference>
<dbReference type="OMA" id="EHECFLV"/>
<dbReference type="GO" id="GO:0005829">
    <property type="term" value="C:cytosol"/>
    <property type="evidence" value="ECO:0007669"/>
    <property type="project" value="TreeGrafter"/>
</dbReference>
<evidence type="ECO:0000259" key="4">
    <source>
        <dbReference type="Pfam" id="PF10350"/>
    </source>
</evidence>
<dbReference type="Proteomes" id="UP000024404">
    <property type="component" value="Unassembled WGS sequence"/>
</dbReference>
<sequence>MTVESGRSKCYNLKNASSISDFAFLFRRSTGDWFQTCCTEHECFLVDACIPTLLHFSQKEEEWLLRECVEDKLFDFVCRFWDYVSEAVCHDCVSIFESLMKLHLTKCLSKDLLPSWAKNVGKFLIDSPSSCRSRYRCILAYSKMVASFSESLTDNFCNELYNSLSNPTLVAVVSEIIAFDVIKNFDKSDRLQLHSNLLYASLQSPVKAIRSAVQERLLPEFSKNPLLLNWVVEELKIFQADCAHITDNLETLLYIAKFCLFHQKGNGNILEWTSFIDESVVISALLNATTRIRLMAWNLICDHPKLAAPISSRQLLLCKCFLVTNMAEQSPAIRLTVLTSLKKVLIRIRENGQNILKNGSDEGKVKSYVDFICWLSDLCFQNLIQYANFSRRIMALQMLEYLFLENYLVNDDKDIFFKFLSSKLRPTEEQICRIIYCLDDSYQLCQISALRLLSSPFFEIHNFNYASYFTETKQQMFSIRSLFTLTSSYRLRFYLKKNPDNLKDVFQYLVNVCKDRIKLISEDFLMIATDQGFVYSILSAISVILELLDFQSILTNNDWCVTLVNHDLLPLCFQISELVAPVVNSMSPEGFVPDEHLKIIVNIKDFEQLKESTDFCQALLASCWRSHKYVSAIFCIIITKLFGNSVLSSEAVQCICSYYWRQFTECKHCGAVETAVEGFEALCAKLWSFTSSDSPGFMDLLQPEAWVKQIIELIGSGKNMLCATRRSAGLPQLIVSILIKEPITNDAQCLKTTMISMFEMLENDGRSYEAQVHNINIMRAIFLNSCLSELVLCYIESAVDVCFACFNSKSWAVRSAASQLFAALINRMFGIPRNMQLSFHPHEKNRLSSFEFFTRFPLLYDSLHRQFHENEKSVSQLRMFAVLILLIHLFPSPRHTSIYSLATYFLPLLKFSLSCRAMKLRELSAAALISICEIQDAHFLLKWISKIDLTACAQNEICAVMLMLMELAVAFDGCELRNCIQSIIRRLENGKYFQKWCDYNRFLFVTLLLKIRHQFTASFVEEFVSSDAVLVFRPLAKWIAREVEVTFAIKQSYKILRNLVMNNKALRFEFWRALSKSTTVKFTETEMIQLVIGDIRNSGPFVQRYILTLFLNNSATDITKLFDACFLKHFIDELITMTRQNNRHLANLLLIKLNHNEWRFEWLYNSAVNEDQKVQTIAVRALQLLLKKGNPDIQLCKIIVLLLKSENEKIREQVAELCSHMVNLKITSLNPEILFWWFVQYYPEVEKFVSKYDNFNNNKHTHLFDACASNPYNEAIPICNEYLNSVLQLTS</sequence>
<proteinExistence type="inferred from homology"/>
<dbReference type="InterPro" id="IPR056842">
    <property type="entry name" value="THADA-like_TPR_C"/>
</dbReference>
<dbReference type="AlphaFoldDB" id="A0A8R1TKU1"/>
<evidence type="ECO:0000259" key="6">
    <source>
        <dbReference type="Pfam" id="PF25151"/>
    </source>
</evidence>
<dbReference type="Pfam" id="PF25151">
    <property type="entry name" value="TPR_Trm732_C"/>
    <property type="match status" value="1"/>
</dbReference>
<evidence type="ECO:0000313" key="7">
    <source>
        <dbReference type="EnsemblMetazoa" id="OVOC1155.1"/>
    </source>
</evidence>
<dbReference type="EnsemblMetazoa" id="OVOC1155.1">
    <property type="protein sequence ID" value="OVOC1155.1"/>
    <property type="gene ID" value="WBGene00237964"/>
</dbReference>
<keyword evidence="8" id="KW-1185">Reference proteome</keyword>
<name>A0A8R1TKU1_ONCVO</name>
<reference evidence="8" key="1">
    <citation type="submission" date="2013-10" db="EMBL/GenBank/DDBJ databases">
        <title>Genome sequencing of Onchocerca volvulus.</title>
        <authorList>
            <person name="Cotton J."/>
            <person name="Tsai J."/>
            <person name="Stanley E."/>
            <person name="Tracey A."/>
            <person name="Holroyd N."/>
            <person name="Lustigman S."/>
            <person name="Berriman M."/>
        </authorList>
    </citation>
    <scope>NUCLEOTIDE SEQUENCE</scope>
</reference>
<evidence type="ECO:0000256" key="2">
    <source>
        <dbReference type="ARBA" id="ARBA00022694"/>
    </source>
</evidence>
<dbReference type="GO" id="GO:0030488">
    <property type="term" value="P:tRNA methylation"/>
    <property type="evidence" value="ECO:0007669"/>
    <property type="project" value="TreeGrafter"/>
</dbReference>
<dbReference type="PANTHER" id="PTHR14387:SF7">
    <property type="entry name" value="THYROID ADENOMA-ASSOCIATED PROTEIN"/>
    <property type="match status" value="1"/>
</dbReference>
<dbReference type="SUPFAM" id="SSF48371">
    <property type="entry name" value="ARM repeat"/>
    <property type="match status" value="1"/>
</dbReference>
<evidence type="ECO:0000256" key="3">
    <source>
        <dbReference type="ARBA" id="ARBA00035698"/>
    </source>
</evidence>
<dbReference type="InterPro" id="IPR016024">
    <property type="entry name" value="ARM-type_fold"/>
</dbReference>
<dbReference type="EMBL" id="CMVM020000024">
    <property type="status" value="NOT_ANNOTATED_CDS"/>
    <property type="molecule type" value="Genomic_DNA"/>
</dbReference>
<comment type="similarity">
    <text evidence="1">Belongs to the THADA family.</text>
</comment>
<evidence type="ECO:0000313" key="8">
    <source>
        <dbReference type="Proteomes" id="UP000024404"/>
    </source>
</evidence>
<dbReference type="InterPro" id="IPR056843">
    <property type="entry name" value="THADA-like_TPR"/>
</dbReference>
<dbReference type="Pfam" id="PF25150">
    <property type="entry name" value="TPR_Trm732"/>
    <property type="match status" value="1"/>
</dbReference>
<organism evidence="7 8">
    <name type="scientific">Onchocerca volvulus</name>
    <dbReference type="NCBI Taxonomy" id="6282"/>
    <lineage>
        <taxon>Eukaryota</taxon>
        <taxon>Metazoa</taxon>
        <taxon>Ecdysozoa</taxon>
        <taxon>Nematoda</taxon>
        <taxon>Chromadorea</taxon>
        <taxon>Rhabditida</taxon>
        <taxon>Spirurina</taxon>
        <taxon>Spiruromorpha</taxon>
        <taxon>Filarioidea</taxon>
        <taxon>Onchocercidae</taxon>
        <taxon>Onchocerca</taxon>
    </lineage>
</organism>
<feature type="domain" description="tRNA (32-2'-O)-methyltransferase regulator THADA-like TPR repeats region" evidence="5">
    <location>
        <begin position="199"/>
        <end position="403"/>
    </location>
</feature>
<dbReference type="Pfam" id="PF10350">
    <property type="entry name" value="DUF2428"/>
    <property type="match status" value="1"/>
</dbReference>
<feature type="domain" description="tRNA (32-2'-O)-methyltransferase regulator THADA-like C-terminal TPR repeats region" evidence="6">
    <location>
        <begin position="814"/>
        <end position="962"/>
    </location>
</feature>
<dbReference type="PANTHER" id="PTHR14387">
    <property type="entry name" value="THADA/DEATH RECEPTOR INTERACTING PROTEIN"/>
    <property type="match status" value="1"/>
</dbReference>
<dbReference type="InterPro" id="IPR051954">
    <property type="entry name" value="tRNA_methyltransferase_THADA"/>
</dbReference>
<accession>A0A8R1TKU1</accession>
<feature type="domain" description="DUF2428" evidence="4">
    <location>
        <begin position="566"/>
        <end position="812"/>
    </location>
</feature>
<evidence type="ECO:0000259" key="5">
    <source>
        <dbReference type="Pfam" id="PF25150"/>
    </source>
</evidence>
<keyword evidence="2" id="KW-0819">tRNA processing</keyword>
<reference evidence="7" key="2">
    <citation type="submission" date="2022-06" db="UniProtKB">
        <authorList>
            <consortium name="EnsemblMetazoa"/>
        </authorList>
    </citation>
    <scope>IDENTIFICATION</scope>
</reference>
<evidence type="ECO:0000256" key="1">
    <source>
        <dbReference type="ARBA" id="ARBA00010409"/>
    </source>
</evidence>